<dbReference type="KEGG" id="hhk:HH1059_20020"/>
<keyword evidence="3" id="KW-1185">Reference proteome</keyword>
<dbReference type="EMBL" id="AP017372">
    <property type="protein sequence ID" value="BAU58708.1"/>
    <property type="molecule type" value="Genomic_DNA"/>
</dbReference>
<dbReference type="OrthoDB" id="6160215at2"/>
<dbReference type="AlphaFoldDB" id="A0A110B7B5"/>
<evidence type="ECO:0000313" key="2">
    <source>
        <dbReference type="EMBL" id="BAU58708.1"/>
    </source>
</evidence>
<dbReference type="Proteomes" id="UP000218890">
    <property type="component" value="Chromosome"/>
</dbReference>
<accession>A0A110B7B5</accession>
<evidence type="ECO:0000313" key="3">
    <source>
        <dbReference type="Proteomes" id="UP000218890"/>
    </source>
</evidence>
<feature type="region of interest" description="Disordered" evidence="1">
    <location>
        <begin position="557"/>
        <end position="578"/>
    </location>
</feature>
<reference evidence="2" key="1">
    <citation type="submission" date="2016-02" db="EMBL/GenBank/DDBJ databases">
        <title>Halorhodospira halochloris DSM-1059 complete genome, version 2.</title>
        <authorList>
            <person name="Tsukatani Y."/>
        </authorList>
    </citation>
    <scope>NUCLEOTIDE SEQUENCE</scope>
    <source>
        <strain evidence="2">DSM 1059</strain>
    </source>
</reference>
<sequence>MACLSLTREIQHERRVVQPEPDRNGGARLTDLGERSVRIEAASLHALDLLDAPRLEHLDLTGCRPGLFLALARCPHLQRIDLPAGEPGAVIHWDQHGVIDNEAVIYGAVEHLDLCGRGYAFGLPSTGAAARSWQGARICTTPASWFAATEQALIWLGSECTPVKLKIPQPARSIAIHGPGVEAVEAREDAALEAIDLHQALDLRQITLASPLYGLAIERAERLERVLASGEALQLKYCGDLLSGVLLEGTWSHALLADTTIRDDTAPVLEQVVVRGGERPIGQGQARHVHPWLPENRRTPLLASEIPLLLEAAQAGERRASTALIRWAEAVPRRNVLFALQTLYSLLERPDPPFERIWQARQTLARRFSSSQRPRPEWGWNLPEDLIEEALRMDLRLFARCRGQVTATMRLDVHLRNAPRSQVLRILAAIAADRGVPTAERSVALDLLREALAVAARGFIARPRGAEYQGPPSDLGPLVRVIIEQADRSMADDLLTWGERVVTLSKRVRYLGEFAAHGHAPSRAAALAIGLQCPPSGQHRRWGAEQAQAIRQQAMAAALTPPRSDRLADLNANQEARS</sequence>
<proteinExistence type="predicted"/>
<gene>
    <name evidence="2" type="ORF">HH1059_20020</name>
</gene>
<organism evidence="2 3">
    <name type="scientific">Halorhodospira halochloris</name>
    <name type="common">Ectothiorhodospira halochloris</name>
    <dbReference type="NCBI Taxonomy" id="1052"/>
    <lineage>
        <taxon>Bacteria</taxon>
        <taxon>Pseudomonadati</taxon>
        <taxon>Pseudomonadota</taxon>
        <taxon>Gammaproteobacteria</taxon>
        <taxon>Chromatiales</taxon>
        <taxon>Ectothiorhodospiraceae</taxon>
        <taxon>Halorhodospira</taxon>
    </lineage>
</organism>
<evidence type="ECO:0000256" key="1">
    <source>
        <dbReference type="SAM" id="MobiDB-lite"/>
    </source>
</evidence>
<name>A0A110B7B5_HALHR</name>
<protein>
    <submittedName>
        <fullName evidence="2">Uncharacterized protein</fullName>
    </submittedName>
</protein>
<dbReference type="RefSeq" id="WP_096410026.1">
    <property type="nucleotide sequence ID" value="NZ_AP017372.2"/>
</dbReference>